<feature type="compositionally biased region" description="Basic residues" evidence="1">
    <location>
        <begin position="514"/>
        <end position="524"/>
    </location>
</feature>
<feature type="compositionally biased region" description="Basic and acidic residues" evidence="1">
    <location>
        <begin position="106"/>
        <end position="117"/>
    </location>
</feature>
<feature type="region of interest" description="Disordered" evidence="1">
    <location>
        <begin position="613"/>
        <end position="680"/>
    </location>
</feature>
<protein>
    <submittedName>
        <fullName evidence="2">Uncharacterized protein</fullName>
    </submittedName>
</protein>
<feature type="compositionally biased region" description="Acidic residues" evidence="1">
    <location>
        <begin position="398"/>
        <end position="446"/>
    </location>
</feature>
<feature type="region of interest" description="Disordered" evidence="1">
    <location>
        <begin position="87"/>
        <end position="149"/>
    </location>
</feature>
<organism evidence="2 3">
    <name type="scientific">Stachybotrys chartarum (strain CBS 109288 / IBT 7711)</name>
    <name type="common">Toxic black mold</name>
    <name type="synonym">Stilbospora chartarum</name>
    <dbReference type="NCBI Taxonomy" id="1280523"/>
    <lineage>
        <taxon>Eukaryota</taxon>
        <taxon>Fungi</taxon>
        <taxon>Dikarya</taxon>
        <taxon>Ascomycota</taxon>
        <taxon>Pezizomycotina</taxon>
        <taxon>Sordariomycetes</taxon>
        <taxon>Hypocreomycetidae</taxon>
        <taxon>Hypocreales</taxon>
        <taxon>Stachybotryaceae</taxon>
        <taxon>Stachybotrys</taxon>
    </lineage>
</organism>
<feature type="region of interest" description="Disordered" evidence="1">
    <location>
        <begin position="164"/>
        <end position="199"/>
    </location>
</feature>
<evidence type="ECO:0000313" key="2">
    <source>
        <dbReference type="EMBL" id="KEY65922.1"/>
    </source>
</evidence>
<feature type="compositionally biased region" description="Acidic residues" evidence="1">
    <location>
        <begin position="454"/>
        <end position="473"/>
    </location>
</feature>
<gene>
    <name evidence="2" type="ORF">S7711_07952</name>
</gene>
<feature type="region of interest" description="Disordered" evidence="1">
    <location>
        <begin position="360"/>
        <end position="540"/>
    </location>
</feature>
<dbReference type="Proteomes" id="UP000028045">
    <property type="component" value="Unassembled WGS sequence"/>
</dbReference>
<feature type="compositionally biased region" description="Polar residues" evidence="1">
    <location>
        <begin position="503"/>
        <end position="512"/>
    </location>
</feature>
<name>A0A084AKU3_STACB</name>
<dbReference type="HOGENOM" id="CLU_014084_0_0_1"/>
<feature type="compositionally biased region" description="Polar residues" evidence="1">
    <location>
        <begin position="315"/>
        <end position="337"/>
    </location>
</feature>
<dbReference type="OrthoDB" id="2011769at2759"/>
<reference evidence="2 3" key="1">
    <citation type="journal article" date="2014" name="BMC Genomics">
        <title>Comparative genome sequencing reveals chemotype-specific gene clusters in the toxigenic black mold Stachybotrys.</title>
        <authorList>
            <person name="Semeiks J."/>
            <person name="Borek D."/>
            <person name="Otwinowski Z."/>
            <person name="Grishin N.V."/>
        </authorList>
    </citation>
    <scope>NUCLEOTIDE SEQUENCE [LARGE SCALE GENOMIC DNA]</scope>
    <source>
        <strain evidence="3">CBS 109288 / IBT 7711</strain>
    </source>
</reference>
<feature type="compositionally biased region" description="Polar residues" evidence="1">
    <location>
        <begin position="164"/>
        <end position="180"/>
    </location>
</feature>
<feature type="compositionally biased region" description="Polar residues" evidence="1">
    <location>
        <begin position="372"/>
        <end position="385"/>
    </location>
</feature>
<keyword evidence="3" id="KW-1185">Reference proteome</keyword>
<dbReference type="EMBL" id="KL648679">
    <property type="protein sequence ID" value="KEY65922.1"/>
    <property type="molecule type" value="Genomic_DNA"/>
</dbReference>
<proteinExistence type="predicted"/>
<dbReference type="AlphaFoldDB" id="A0A084AKU3"/>
<feature type="region of interest" description="Disordered" evidence="1">
    <location>
        <begin position="300"/>
        <end position="347"/>
    </location>
</feature>
<evidence type="ECO:0000313" key="3">
    <source>
        <dbReference type="Proteomes" id="UP000028045"/>
    </source>
</evidence>
<feature type="compositionally biased region" description="Basic and acidic residues" evidence="1">
    <location>
        <begin position="386"/>
        <end position="397"/>
    </location>
</feature>
<sequence length="796" mass="87876">MNGDGAPCPAVPCANCAPQWAMGGPQARPNHLPTQCHSLTAPASLIKRFAKGQERQADFLRGKGFPRCEKWTQITLGESMDRCTTIGTPSWLSQPGDEAEELDEPPEFRKQNRDRSAFQKATVRRPSEQASLLTRAIQSQSDDDTHDDHHSILADALRRRSMASNASVASTADLTSDTGLTSPSRTNTPSPPPPEMAMLRLNNGIVPKPRDGAVSHVKFAGAPVVGPKVAQDAPRKRSIQFACAAQPNAPARSVPMAKTPSAQETTRRPCIKFACQARPASTQNTPPKGSLTVTTPSALSSLVEAESSNRRSLPKSATSSPRSSTPKKLPSKTTSSRPKFLGADSVDLAKEGSQFHVFASEIPREDDWIRQENPSVQPKLTINDTLSKENTIRRLGVEAEEEAEAEEEENDVTAIDDDDLEGQDDDDLGDVDEDDDVEDSDGDELDYGVGDGYSTDEETGFADSDEEEDDDENMILWTPSSRRTIRPSDVPLIRQPSVPEVLSDSSTSTGSANRRGRSVKARRIKLQDDTPDLPDSTDFVCGTLDEDRPLEEAFMTSLAARREKKLRAIPQDIDPSFPTSDPENEDEEELYNPVHHSSDEEQWMPGKMEDIHHDQRPAQRRRKSDAASPRRYHSPPPKRLRSPAPKPRVRSPKPLFDRHSPRRLRSPAPKIVITPTGSPNHGAHTNFNLAGRPGLVHTKSLPRPAAFFTHMKHAKCPKANHGPDDAHVRGAIDIVKGLEKKRQRRREKFHQKYVDRARRGQIPERKPMPGRGAERMKELGLLMAGKKDQGNYVLSI</sequence>
<accession>A0A084AKU3</accession>
<feature type="compositionally biased region" description="Basic residues" evidence="1">
    <location>
        <begin position="630"/>
        <end position="651"/>
    </location>
</feature>
<feature type="region of interest" description="Disordered" evidence="1">
    <location>
        <begin position="566"/>
        <end position="591"/>
    </location>
</feature>
<evidence type="ECO:0000256" key="1">
    <source>
        <dbReference type="SAM" id="MobiDB-lite"/>
    </source>
</evidence>
<dbReference type="InterPro" id="IPR018853">
    <property type="entry name" value="DUF2457"/>
</dbReference>
<dbReference type="Pfam" id="PF10446">
    <property type="entry name" value="DUF2457"/>
    <property type="match status" value="1"/>
</dbReference>